<organism evidence="2 3">
    <name type="scientific">Ramlibacter alkalitolerans</name>
    <dbReference type="NCBI Taxonomy" id="2039631"/>
    <lineage>
        <taxon>Bacteria</taxon>
        <taxon>Pseudomonadati</taxon>
        <taxon>Pseudomonadota</taxon>
        <taxon>Betaproteobacteria</taxon>
        <taxon>Burkholderiales</taxon>
        <taxon>Comamonadaceae</taxon>
        <taxon>Ramlibacter</taxon>
    </lineage>
</organism>
<keyword evidence="1" id="KW-0732">Signal</keyword>
<proteinExistence type="predicted"/>
<sequence length="484" mass="50256">MNVVSVSMLAITALFAIGATAVSVSTSFSDSASAADKRIQQKLDVAAAVTQLKTSAQPNAAGFPRLYPPRAPADGSYVVCAWDIGPGATGKDSGGVSRWTVGTAAPTARTLLAAVISPGPDGVLQTSCSLLPARAEGGLALASGDDLVSALALGRVKPKGWSDPSISVSDGAGWEVQAVAGQVPYLSQYASGDTNATGRQGIDFAVPCERLAQRISKDATGTATVNVPFAYIPQSTLKDGKVVPAFCVQRLPYQVPAGSTQTGGAYFIDATKYAGECESQGLTLLTNDQWMSIANQALANYENWTRSDIPAYPSTFVTGPTGTPVPSASIPSLTWLNTARSISDDDSSWAYVNGQGYGAENCGSYYGQTNPVTPAYDATAHTMCKTSRVIYVDWSTKWGIFDMAGLWHLTAGSVPTTGGLPTNFYPPLVNGTDYSSMVTSSTATGGTQNFGLALHGGTGLFSVRLLPDPTTARVAFRCVHAPKG</sequence>
<accession>A0ABS1JU60</accession>
<name>A0ABS1JU60_9BURK</name>
<dbReference type="RefSeq" id="WP_201692395.1">
    <property type="nucleotide sequence ID" value="NZ_JAEQND010000013.1"/>
</dbReference>
<gene>
    <name evidence="2" type="ORF">JI746_21830</name>
</gene>
<evidence type="ECO:0008006" key="4">
    <source>
        <dbReference type="Google" id="ProtNLM"/>
    </source>
</evidence>
<comment type="caution">
    <text evidence="2">The sequence shown here is derived from an EMBL/GenBank/DDBJ whole genome shotgun (WGS) entry which is preliminary data.</text>
</comment>
<evidence type="ECO:0000313" key="3">
    <source>
        <dbReference type="Proteomes" id="UP000622707"/>
    </source>
</evidence>
<reference evidence="2 3" key="1">
    <citation type="journal article" date="2017" name="Int. J. Syst. Evol. Microbiol.">
        <title>Ramlibacter alkalitolerans sp. nov., alkali-tolerant bacterium isolated from soil of ginseng.</title>
        <authorList>
            <person name="Lee D.H."/>
            <person name="Cha C.J."/>
        </authorList>
    </citation>
    <scope>NUCLEOTIDE SEQUENCE [LARGE SCALE GENOMIC DNA]</scope>
    <source>
        <strain evidence="2 3">KACC 19305</strain>
    </source>
</reference>
<evidence type="ECO:0000313" key="2">
    <source>
        <dbReference type="EMBL" id="MBL0427762.1"/>
    </source>
</evidence>
<dbReference type="EMBL" id="JAEQND010000013">
    <property type="protein sequence ID" value="MBL0427762.1"/>
    <property type="molecule type" value="Genomic_DNA"/>
</dbReference>
<keyword evidence="3" id="KW-1185">Reference proteome</keyword>
<evidence type="ECO:0000256" key="1">
    <source>
        <dbReference type="SAM" id="SignalP"/>
    </source>
</evidence>
<feature type="chain" id="PRO_5047250316" description="Sulfatase-modifying factor enzyme domain-containing protein" evidence="1">
    <location>
        <begin position="22"/>
        <end position="484"/>
    </location>
</feature>
<dbReference type="Proteomes" id="UP000622707">
    <property type="component" value="Unassembled WGS sequence"/>
</dbReference>
<protein>
    <recommendedName>
        <fullName evidence="4">Sulfatase-modifying factor enzyme domain-containing protein</fullName>
    </recommendedName>
</protein>
<feature type="signal peptide" evidence="1">
    <location>
        <begin position="1"/>
        <end position="21"/>
    </location>
</feature>